<evidence type="ECO:0000256" key="1">
    <source>
        <dbReference type="ARBA" id="ARBA00022490"/>
    </source>
</evidence>
<dbReference type="Pfam" id="PF09902">
    <property type="entry name" value="DUF2129"/>
    <property type="match status" value="1"/>
</dbReference>
<keyword evidence="4" id="KW-1185">Reference proteome</keyword>
<evidence type="ECO:0000313" key="4">
    <source>
        <dbReference type="Proteomes" id="UP000094578"/>
    </source>
</evidence>
<proteinExistence type="predicted"/>
<name>A0A1E3L1A5_9BACL</name>
<feature type="coiled-coil region" evidence="2">
    <location>
        <begin position="3"/>
        <end position="31"/>
    </location>
</feature>
<dbReference type="AlphaFoldDB" id="A0A1E3L1A5"/>
<reference evidence="3 4" key="1">
    <citation type="submission" date="2016-08" db="EMBL/GenBank/DDBJ databases">
        <title>Genome sequencing of Paenibacillus sp. TI45-13ar, isolated from Korean traditional nuruk.</title>
        <authorList>
            <person name="Kim S.-J."/>
        </authorList>
    </citation>
    <scope>NUCLEOTIDE SEQUENCE [LARGE SCALE GENOMIC DNA]</scope>
    <source>
        <strain evidence="3 4">TI45-13ar</strain>
    </source>
</reference>
<dbReference type="STRING" id="1886670.PTI45_03684"/>
<dbReference type="InterPro" id="IPR016979">
    <property type="entry name" value="DUF2129"/>
</dbReference>
<protein>
    <submittedName>
        <fullName evidence="3">UPF0298 protein</fullName>
    </submittedName>
</protein>
<evidence type="ECO:0000313" key="3">
    <source>
        <dbReference type="EMBL" id="ODP26955.1"/>
    </source>
</evidence>
<organism evidence="3 4">
    <name type="scientific">Paenibacillus nuruki</name>
    <dbReference type="NCBI Taxonomy" id="1886670"/>
    <lineage>
        <taxon>Bacteria</taxon>
        <taxon>Bacillati</taxon>
        <taxon>Bacillota</taxon>
        <taxon>Bacilli</taxon>
        <taxon>Bacillales</taxon>
        <taxon>Paenibacillaceae</taxon>
        <taxon>Paenibacillus</taxon>
    </lineage>
</organism>
<sequence length="120" mass="14387">MVVEDHVDAVENEQQEQVQVQQEQVLEQEEQGLALPERIGYIIWVNDVKAARNLEKYGCVHYISRRMHYVVMYLYTEKAEETLKNIRRLSYVRKVERSYRNEIKTEYTKAVPDQTQFYGI</sequence>
<accession>A0A1E3L1A5</accession>
<dbReference type="EMBL" id="MDER01000070">
    <property type="protein sequence ID" value="ODP26955.1"/>
    <property type="molecule type" value="Genomic_DNA"/>
</dbReference>
<dbReference type="Proteomes" id="UP000094578">
    <property type="component" value="Unassembled WGS sequence"/>
</dbReference>
<evidence type="ECO:0000256" key="2">
    <source>
        <dbReference type="SAM" id="Coils"/>
    </source>
</evidence>
<comment type="caution">
    <text evidence="3">The sequence shown here is derived from an EMBL/GenBank/DDBJ whole genome shotgun (WGS) entry which is preliminary data.</text>
</comment>
<keyword evidence="1" id="KW-0963">Cytoplasm</keyword>
<gene>
    <name evidence="3" type="ORF">PTI45_03684</name>
</gene>
<keyword evidence="2" id="KW-0175">Coiled coil</keyword>